<feature type="coiled-coil region" evidence="1">
    <location>
        <begin position="56"/>
        <end position="83"/>
    </location>
</feature>
<reference evidence="3" key="1">
    <citation type="submission" date="2016-11" db="EMBL/GenBank/DDBJ databases">
        <authorList>
            <person name="Varghese N."/>
            <person name="Submissions S."/>
        </authorList>
    </citation>
    <scope>NUCLEOTIDE SEQUENCE [LARGE SCALE GENOMIC DNA]</scope>
    <source>
        <strain evidence="3">CGMCC 1.8863</strain>
    </source>
</reference>
<protein>
    <submittedName>
        <fullName evidence="2">Uncharacterized protein</fullName>
    </submittedName>
</protein>
<organism evidence="2 3">
    <name type="scientific">Arenibacter nanhaiticus</name>
    <dbReference type="NCBI Taxonomy" id="558155"/>
    <lineage>
        <taxon>Bacteria</taxon>
        <taxon>Pseudomonadati</taxon>
        <taxon>Bacteroidota</taxon>
        <taxon>Flavobacteriia</taxon>
        <taxon>Flavobacteriales</taxon>
        <taxon>Flavobacteriaceae</taxon>
        <taxon>Arenibacter</taxon>
    </lineage>
</organism>
<evidence type="ECO:0000313" key="3">
    <source>
        <dbReference type="Proteomes" id="UP000184231"/>
    </source>
</evidence>
<gene>
    <name evidence="2" type="ORF">SAMN04487911_12123</name>
</gene>
<evidence type="ECO:0000313" key="2">
    <source>
        <dbReference type="EMBL" id="SHJ43642.1"/>
    </source>
</evidence>
<accession>A0A1M6JAG3</accession>
<dbReference type="AlphaFoldDB" id="A0A1M6JAG3"/>
<dbReference type="Proteomes" id="UP000184231">
    <property type="component" value="Unassembled WGS sequence"/>
</dbReference>
<dbReference type="EMBL" id="FQYX01000021">
    <property type="protein sequence ID" value="SHJ43642.1"/>
    <property type="molecule type" value="Genomic_DNA"/>
</dbReference>
<evidence type="ECO:0000256" key="1">
    <source>
        <dbReference type="SAM" id="Coils"/>
    </source>
</evidence>
<proteinExistence type="predicted"/>
<dbReference type="RefSeq" id="WP_072765082.1">
    <property type="nucleotide sequence ID" value="NZ_FQYX01000021.1"/>
</dbReference>
<sequence length="132" mass="15728">MLHQGNTSEEILKDFHSDTMLWKSLVGYMEKEAVFLGSLLNTGIYQDVMTDHNQRFKNYKTALETKTKEIHLLKNEVLEYEDELRGILECEDIYCDTFYMENHTTFKQRFEQLFIAFNDYKVSVFQYVGNLL</sequence>
<name>A0A1M6JAG3_9FLAO</name>
<dbReference type="OrthoDB" id="1431622at2"/>
<keyword evidence="3" id="KW-1185">Reference proteome</keyword>
<keyword evidence="1" id="KW-0175">Coiled coil</keyword>